<evidence type="ECO:0000313" key="3">
    <source>
        <dbReference type="Proteomes" id="UP000239814"/>
    </source>
</evidence>
<dbReference type="Proteomes" id="UP000239814">
    <property type="component" value="Chromosome"/>
</dbReference>
<dbReference type="AlphaFoldDB" id="A0A2S0KJ82"/>
<reference evidence="2 3" key="1">
    <citation type="submission" date="2018-03" db="EMBL/GenBank/DDBJ databases">
        <title>Characteristics and genome of n-alkane degrading marine bacteria Gordonia iterans isolated from crude oil contaminated in Tae-an, South Korea.</title>
        <authorList>
            <person name="Lee S.-S."/>
            <person name="Kim H."/>
        </authorList>
    </citation>
    <scope>NUCLEOTIDE SEQUENCE [LARGE SCALE GENOMIC DNA]</scope>
    <source>
        <strain evidence="2 3">Co17</strain>
    </source>
</reference>
<feature type="chain" id="PRO_5015684234" description="SMP-30/Gluconolactonase/LRE-like region domain-containing protein" evidence="1">
    <location>
        <begin position="25"/>
        <end position="313"/>
    </location>
</feature>
<dbReference type="OrthoDB" id="4564604at2"/>
<protein>
    <recommendedName>
        <fullName evidence="4">SMP-30/Gluconolactonase/LRE-like region domain-containing protein</fullName>
    </recommendedName>
</protein>
<dbReference type="InterPro" id="IPR006311">
    <property type="entry name" value="TAT_signal"/>
</dbReference>
<name>A0A2S0KJ82_9ACTN</name>
<dbReference type="KEGG" id="git:C6V83_17255"/>
<proteinExistence type="predicted"/>
<dbReference type="RefSeq" id="WP_105943448.1">
    <property type="nucleotide sequence ID" value="NZ_CP027433.1"/>
</dbReference>
<dbReference type="SUPFAM" id="SSF63829">
    <property type="entry name" value="Calcium-dependent phosphotriesterase"/>
    <property type="match status" value="1"/>
</dbReference>
<evidence type="ECO:0000256" key="1">
    <source>
        <dbReference type="SAM" id="SignalP"/>
    </source>
</evidence>
<sequence length="313" mass="32211">MKIRRTLAGVAALGAGLAVLVAPAAPAPGATDCRSVSIAEALPATTPVLSWSENLAYDRSGALWVSRGQENAIERYDTHGRMTGSVRVEAPGAVRLGPDGRMYATTGTSPENLVLLGRGTVVSFDPESPGSAPRVVARGLGMPNGLAIAGDGSMYVADSALGLVRIMRDGVIDRDWTARAPKSLAPTTVANGIALNGIAIRGNDAYVGFTESLSGRILRVPLDRPEAATAAVDVTAPLPGLVDDLAWLDDRRLAVTTTTGQVVVTDRRTGARCTVQAGRPLTSLAVAPDGKSAVAGTIDGAVLRLRGGPFTAR</sequence>
<dbReference type="InterPro" id="IPR011042">
    <property type="entry name" value="6-blade_b-propeller_TolB-like"/>
</dbReference>
<dbReference type="EMBL" id="CP027433">
    <property type="protein sequence ID" value="AVM01745.1"/>
    <property type="molecule type" value="Genomic_DNA"/>
</dbReference>
<keyword evidence="3" id="KW-1185">Reference proteome</keyword>
<gene>
    <name evidence="2" type="ORF">C6V83_17255</name>
</gene>
<accession>A0A2S0KJ82</accession>
<evidence type="ECO:0000313" key="2">
    <source>
        <dbReference type="EMBL" id="AVM01745.1"/>
    </source>
</evidence>
<dbReference type="Gene3D" id="2.120.10.30">
    <property type="entry name" value="TolB, C-terminal domain"/>
    <property type="match status" value="1"/>
</dbReference>
<organism evidence="2 3">
    <name type="scientific">Gordonia iterans</name>
    <dbReference type="NCBI Taxonomy" id="1004901"/>
    <lineage>
        <taxon>Bacteria</taxon>
        <taxon>Bacillati</taxon>
        <taxon>Actinomycetota</taxon>
        <taxon>Actinomycetes</taxon>
        <taxon>Mycobacteriales</taxon>
        <taxon>Gordoniaceae</taxon>
        <taxon>Gordonia</taxon>
    </lineage>
</organism>
<feature type="signal peptide" evidence="1">
    <location>
        <begin position="1"/>
        <end position="24"/>
    </location>
</feature>
<evidence type="ECO:0008006" key="4">
    <source>
        <dbReference type="Google" id="ProtNLM"/>
    </source>
</evidence>
<dbReference type="PROSITE" id="PS51318">
    <property type="entry name" value="TAT"/>
    <property type="match status" value="1"/>
</dbReference>
<keyword evidence="1" id="KW-0732">Signal</keyword>